<dbReference type="Gene3D" id="3.40.630.30">
    <property type="match status" value="1"/>
</dbReference>
<dbReference type="InterPro" id="IPR000182">
    <property type="entry name" value="GNAT_dom"/>
</dbReference>
<dbReference type="SUPFAM" id="SSF55729">
    <property type="entry name" value="Acyl-CoA N-acyltransferases (Nat)"/>
    <property type="match status" value="1"/>
</dbReference>
<sequence length="174" mass="20715">MNNNNFLETDRLYINKINLLNDIPQVRHYYNDKETMCWIPNRKDYYTSEYLSMKFESYNKLYENGIGIYKITHKADNKIIGEIGLYDCDKTDNAIEIGYIILSTYWRRGLATELLIKVEDYIQHILKKRLIIAHLIKGNKASEKLLQKRGYRKTQETKISTEVTRIQYTKTLTD</sequence>
<dbReference type="InterPro" id="IPR051531">
    <property type="entry name" value="N-acetyltransferase"/>
</dbReference>
<dbReference type="Pfam" id="PF13302">
    <property type="entry name" value="Acetyltransf_3"/>
    <property type="match status" value="1"/>
</dbReference>
<gene>
    <name evidence="2" type="ORF">GJV76_02485</name>
</gene>
<reference evidence="2 3" key="1">
    <citation type="submission" date="2019-11" db="EMBL/GenBank/DDBJ databases">
        <title>Genome of Strain BIT-d1.</title>
        <authorList>
            <person name="Yang Y."/>
        </authorList>
    </citation>
    <scope>NUCLEOTIDE SEQUENCE [LARGE SCALE GENOMIC DNA]</scope>
    <source>
        <strain evidence="2 3">BIT-d1</strain>
    </source>
</reference>
<dbReference type="CDD" id="cd04301">
    <property type="entry name" value="NAT_SF"/>
    <property type="match status" value="1"/>
</dbReference>
<name>A0A6I3LIJ8_9FLAO</name>
<organism evidence="2 3">
    <name type="scientific">Myroides albus</name>
    <dbReference type="NCBI Taxonomy" id="2562892"/>
    <lineage>
        <taxon>Bacteria</taxon>
        <taxon>Pseudomonadati</taxon>
        <taxon>Bacteroidota</taxon>
        <taxon>Flavobacteriia</taxon>
        <taxon>Flavobacteriales</taxon>
        <taxon>Flavobacteriaceae</taxon>
        <taxon>Myroides</taxon>
    </lineage>
</organism>
<evidence type="ECO:0000259" key="1">
    <source>
        <dbReference type="PROSITE" id="PS51186"/>
    </source>
</evidence>
<dbReference type="PANTHER" id="PTHR43792">
    <property type="entry name" value="GNAT FAMILY, PUTATIVE (AFU_ORTHOLOGUE AFUA_3G00765)-RELATED-RELATED"/>
    <property type="match status" value="1"/>
</dbReference>
<proteinExistence type="predicted"/>
<dbReference type="PANTHER" id="PTHR43792:SF1">
    <property type="entry name" value="N-ACETYLTRANSFERASE DOMAIN-CONTAINING PROTEIN"/>
    <property type="match status" value="1"/>
</dbReference>
<accession>A0A6I3LIJ8</accession>
<dbReference type="AlphaFoldDB" id="A0A6I3LIJ8"/>
<evidence type="ECO:0000313" key="3">
    <source>
        <dbReference type="Proteomes" id="UP000438760"/>
    </source>
</evidence>
<dbReference type="EMBL" id="WMJX01000003">
    <property type="protein sequence ID" value="MTG97010.1"/>
    <property type="molecule type" value="Genomic_DNA"/>
</dbReference>
<dbReference type="RefSeq" id="WP_155091064.1">
    <property type="nucleotide sequence ID" value="NZ_WMJX01000003.1"/>
</dbReference>
<dbReference type="PROSITE" id="PS51186">
    <property type="entry name" value="GNAT"/>
    <property type="match status" value="1"/>
</dbReference>
<dbReference type="GO" id="GO:0016747">
    <property type="term" value="F:acyltransferase activity, transferring groups other than amino-acyl groups"/>
    <property type="evidence" value="ECO:0007669"/>
    <property type="project" value="InterPro"/>
</dbReference>
<feature type="domain" description="N-acetyltransferase" evidence="1">
    <location>
        <begin position="21"/>
        <end position="173"/>
    </location>
</feature>
<keyword evidence="2" id="KW-0808">Transferase</keyword>
<dbReference type="OrthoDB" id="9788916at2"/>
<dbReference type="Proteomes" id="UP000438760">
    <property type="component" value="Unassembled WGS sequence"/>
</dbReference>
<evidence type="ECO:0000313" key="2">
    <source>
        <dbReference type="EMBL" id="MTG97010.1"/>
    </source>
</evidence>
<protein>
    <submittedName>
        <fullName evidence="2">GNAT family N-acetyltransferase</fullName>
    </submittedName>
</protein>
<comment type="caution">
    <text evidence="2">The sequence shown here is derived from an EMBL/GenBank/DDBJ whole genome shotgun (WGS) entry which is preliminary data.</text>
</comment>
<keyword evidence="3" id="KW-1185">Reference proteome</keyword>
<dbReference type="InterPro" id="IPR016181">
    <property type="entry name" value="Acyl_CoA_acyltransferase"/>
</dbReference>